<dbReference type="STRING" id="1194090.SAMN05443144_13327"/>
<gene>
    <name evidence="3" type="ORF">SAMN05443144_13327</name>
</gene>
<accession>A0A1M5KQL3</accession>
<dbReference type="Gene3D" id="2.60.40.2500">
    <property type="match status" value="1"/>
</dbReference>
<reference evidence="3 4" key="1">
    <citation type="submission" date="2016-11" db="EMBL/GenBank/DDBJ databases">
        <authorList>
            <person name="Jaros S."/>
            <person name="Januszkiewicz K."/>
            <person name="Wedrychowicz H."/>
        </authorList>
    </citation>
    <scope>NUCLEOTIDE SEQUENCE [LARGE SCALE GENOMIC DNA]</scope>
    <source>
        <strain evidence="3 4">DSM 21986</strain>
    </source>
</reference>
<protein>
    <submittedName>
        <fullName evidence="3">Type IV secretion system protein VirB9</fullName>
    </submittedName>
</protein>
<feature type="region of interest" description="Disordered" evidence="1">
    <location>
        <begin position="164"/>
        <end position="192"/>
    </location>
</feature>
<dbReference type="OrthoDB" id="9815808at2"/>
<dbReference type="EMBL" id="FQUS01000033">
    <property type="protein sequence ID" value="SHG54799.1"/>
    <property type="molecule type" value="Genomic_DNA"/>
</dbReference>
<dbReference type="InterPro" id="IPR010258">
    <property type="entry name" value="Conjugal_tfr_TrbG/VirB9/CagX"/>
</dbReference>
<dbReference type="Pfam" id="PF03524">
    <property type="entry name" value="CagX"/>
    <property type="match status" value="1"/>
</dbReference>
<evidence type="ECO:0000313" key="4">
    <source>
        <dbReference type="Proteomes" id="UP000184041"/>
    </source>
</evidence>
<keyword evidence="4" id="KW-1185">Reference proteome</keyword>
<feature type="chain" id="PRO_5012183553" evidence="2">
    <location>
        <begin position="20"/>
        <end position="294"/>
    </location>
</feature>
<evidence type="ECO:0000313" key="3">
    <source>
        <dbReference type="EMBL" id="SHG54799.1"/>
    </source>
</evidence>
<dbReference type="InterPro" id="IPR038161">
    <property type="entry name" value="VirB9/CagX/TrbG_C_sf"/>
</dbReference>
<evidence type="ECO:0000256" key="2">
    <source>
        <dbReference type="SAM" id="SignalP"/>
    </source>
</evidence>
<feature type="compositionally biased region" description="Polar residues" evidence="1">
    <location>
        <begin position="164"/>
        <end position="174"/>
    </location>
</feature>
<keyword evidence="2" id="KW-0732">Signal</keyword>
<evidence type="ECO:0000256" key="1">
    <source>
        <dbReference type="SAM" id="MobiDB-lite"/>
    </source>
</evidence>
<dbReference type="RefSeq" id="WP_084088459.1">
    <property type="nucleotide sequence ID" value="NZ_FQUS01000033.1"/>
</dbReference>
<dbReference type="Proteomes" id="UP000184041">
    <property type="component" value="Unassembled WGS sequence"/>
</dbReference>
<proteinExistence type="predicted"/>
<organism evidence="3 4">
    <name type="scientific">Fodinibius roseus</name>
    <dbReference type="NCBI Taxonomy" id="1194090"/>
    <lineage>
        <taxon>Bacteria</taxon>
        <taxon>Pseudomonadati</taxon>
        <taxon>Balneolota</taxon>
        <taxon>Balneolia</taxon>
        <taxon>Balneolales</taxon>
        <taxon>Balneolaceae</taxon>
        <taxon>Fodinibius</taxon>
    </lineage>
</organism>
<name>A0A1M5KQL3_9BACT</name>
<feature type="signal peptide" evidence="2">
    <location>
        <begin position="1"/>
        <end position="19"/>
    </location>
</feature>
<sequence>MKKVTLTFLLLYISSLCYGQNGTDQNTSAIPESSDSGALTYEINRRSNVIEYPYGYSQATLKATPLRLSLIQLQEGEKVLSMSAGDTRRWKITKSFQGSAGQVTPIIQVKPITDNISTNLIITTDRRTYDVTLESPALDNNSTNPKGSFTRRITFYYPGENNFGSIGQKPNNSERGPAALSSAVTTPEEKKNHRYKIEKGKYGFPWEPVEVYDNGKNVVIQMPDHVNAQDLPVLFVVNEVDEKENLNYSFNPETNEIKSNRLFKKGVLIKKFKHPGFAGFGTVTDEKELFIIRK</sequence>
<dbReference type="AlphaFoldDB" id="A0A1M5KQL3"/>